<evidence type="ECO:0000313" key="2">
    <source>
        <dbReference type="Proteomes" id="UP000069620"/>
    </source>
</evidence>
<protein>
    <submittedName>
        <fullName evidence="1">Uncharacterized protein</fullName>
    </submittedName>
</protein>
<proteinExistence type="predicted"/>
<evidence type="ECO:0000313" key="1">
    <source>
        <dbReference type="EMBL" id="GAS91748.1"/>
    </source>
</evidence>
<organism evidence="1 2">
    <name type="scientific">Mycolicibacterium brisbanense</name>
    <dbReference type="NCBI Taxonomy" id="146020"/>
    <lineage>
        <taxon>Bacteria</taxon>
        <taxon>Bacillati</taxon>
        <taxon>Actinomycetota</taxon>
        <taxon>Actinomycetes</taxon>
        <taxon>Mycobacteriales</taxon>
        <taxon>Mycobacteriaceae</taxon>
        <taxon>Mycolicibacterium</taxon>
    </lineage>
</organism>
<sequence>MWDVRVTRDIETYDLERLRAAFADVIAKQLAPGKRLLRVVTWCQDGGSLFRTRSSQMKSRTGQAMRRYAVAYEFVYTA</sequence>
<reference evidence="2" key="1">
    <citation type="journal article" date="2016" name="Genome Announc.">
        <title>Draft Genome Sequences of Five Rapidly Growing Mycobacterium Species, M. thermoresistibile, M. fortuitum subsp. acetamidolyticum, M. canariasense, M. brisbanense, and M. novocastrense.</title>
        <authorList>
            <person name="Katahira K."/>
            <person name="Ogura Y."/>
            <person name="Gotoh Y."/>
            <person name="Hayashi T."/>
        </authorList>
    </citation>
    <scope>NUCLEOTIDE SEQUENCE [LARGE SCALE GENOMIC DNA]</scope>
    <source>
        <strain evidence="2">JCM15654</strain>
    </source>
</reference>
<accession>A0A100W519</accession>
<dbReference type="AlphaFoldDB" id="A0A100W519"/>
<keyword evidence="2" id="KW-1185">Reference proteome</keyword>
<name>A0A100W519_9MYCO</name>
<reference evidence="2" key="2">
    <citation type="submission" date="2016-02" db="EMBL/GenBank/DDBJ databases">
        <title>Draft genome sequence of five rapidly growing Mycobacterium species.</title>
        <authorList>
            <person name="Katahira K."/>
            <person name="Gotou Y."/>
            <person name="Iida K."/>
            <person name="Ogura Y."/>
            <person name="Hayashi T."/>
        </authorList>
    </citation>
    <scope>NUCLEOTIDE SEQUENCE [LARGE SCALE GENOMIC DNA]</scope>
    <source>
        <strain evidence="2">JCM15654</strain>
    </source>
</reference>
<gene>
    <name evidence="1" type="ORF">RMCB_5844</name>
</gene>
<dbReference type="Proteomes" id="UP000069620">
    <property type="component" value="Unassembled WGS sequence"/>
</dbReference>
<comment type="caution">
    <text evidence="1">The sequence shown here is derived from an EMBL/GenBank/DDBJ whole genome shotgun (WGS) entry which is preliminary data.</text>
</comment>
<dbReference type="EMBL" id="BCSX01000051">
    <property type="protein sequence ID" value="GAS91748.1"/>
    <property type="molecule type" value="Genomic_DNA"/>
</dbReference>
<dbReference type="OrthoDB" id="4629077at2"/>